<reference evidence="2 5" key="2">
    <citation type="submission" date="2020-08" db="EMBL/GenBank/DDBJ databases">
        <title>Genome public.</title>
        <authorList>
            <person name="Liu C."/>
            <person name="Sun Q."/>
        </authorList>
    </citation>
    <scope>NUCLEOTIDE SEQUENCE [LARGE SCALE GENOMIC DNA]</scope>
    <source>
        <strain evidence="2 5">426_9</strain>
    </source>
</reference>
<dbReference type="InterPro" id="IPR008928">
    <property type="entry name" value="6-hairpin_glycosidase_sf"/>
</dbReference>
<dbReference type="Proteomes" id="UP000629596">
    <property type="component" value="Unassembled WGS sequence"/>
</dbReference>
<dbReference type="Gene3D" id="1.50.10.10">
    <property type="match status" value="1"/>
</dbReference>
<protein>
    <recommendedName>
        <fullName evidence="6">Glycoside hydrolase family 65</fullName>
    </recommendedName>
</protein>
<evidence type="ECO:0000313" key="4">
    <source>
        <dbReference type="Proteomes" id="UP000256321"/>
    </source>
</evidence>
<proteinExistence type="predicted"/>
<dbReference type="Proteomes" id="UP000256321">
    <property type="component" value="Unassembled WGS sequence"/>
</dbReference>
<dbReference type="AlphaFoldDB" id="A0A3D8HD41"/>
<dbReference type="EMBL" id="QREV01000035">
    <property type="protein sequence ID" value="RDU48562.1"/>
    <property type="molecule type" value="Genomic_DNA"/>
</dbReference>
<evidence type="ECO:0000313" key="3">
    <source>
        <dbReference type="EMBL" id="RDU48562.1"/>
    </source>
</evidence>
<evidence type="ECO:0008006" key="6">
    <source>
        <dbReference type="Google" id="ProtNLM"/>
    </source>
</evidence>
<name>A0A3D8HD41_9BACT</name>
<keyword evidence="5" id="KW-1185">Reference proteome</keyword>
<evidence type="ECO:0000256" key="1">
    <source>
        <dbReference type="SAM" id="SignalP"/>
    </source>
</evidence>
<evidence type="ECO:0000313" key="2">
    <source>
        <dbReference type="EMBL" id="MBC8602748.1"/>
    </source>
</evidence>
<dbReference type="EMBL" id="JACRTI010000035">
    <property type="protein sequence ID" value="MBC8602748.1"/>
    <property type="molecule type" value="Genomic_DNA"/>
</dbReference>
<feature type="signal peptide" evidence="1">
    <location>
        <begin position="1"/>
        <end position="23"/>
    </location>
</feature>
<gene>
    <name evidence="3" type="ORF">DWU89_13955</name>
    <name evidence="2" type="ORF">H8784_13600</name>
</gene>
<sequence>MKKLINLLSLFCLSALLPLSAVGEPIDREAVVKRHKVFTTGTLLKSPAQVGNGKFAFGMDITGLQTFAPFNTLSDWGWHSYPLPEGTKVEDYRPVVVETHGKKIAYELRDPNQPALSEWLTQNPHRINLGRIAFRLLREDGKEARELDIKAARQETDLWTGVVCSRFELNRKEVKVRTVCHPEKDMIGVTVESELLKDGSVSIYLDFPYADKRQFPHFMGRYDTISGHTSSYEKLASNSVRISRTMDDTRYYTQLDWTGQAVFSRESADAHKFVLQPQNTNTISFTCCFSPEPVDKVTEPVASIEQKSAASWEKYWRSGAAIDLSGSKDPRWLELERRVVLSQYLMRVNESGLYPPQESGLVNNGWYGRFHFEMIWWHGVHYGLWNRMECFDRYLNVYKDFMPQALERAKSEGRSGARWPKCTANFNREWPGSAHAYLIWHEPHPIYFAEMQYRQNPTPETLAKWKEIVLNTADYMADYLFYDKKTKQYVLGPPVVVVSENTDPLQTINPIFELGYFRYGLRTALEWADRLGLPEKKTRKWKEVLSKMAPLPVADGVYTTYEGIPDMWTKYTYEHPALTGVYGMLPGDGVDQATFKRTLEKVTKEWQFDRIWGWDFPMLAMAAARTGQPKLAIDMLMHPSAGFQFDEHGLATGGPFPYFPSNGALLTAIAMMCGGWDGSSGDAPGFPKDGSWTVRYEGFVPMQ</sequence>
<reference evidence="3 4" key="1">
    <citation type="submission" date="2018-07" db="EMBL/GenBank/DDBJ databases">
        <title>Parabacteroides acidifaciens nov. sp., isolated from human feces.</title>
        <authorList>
            <person name="Wang Y.J."/>
        </authorList>
    </citation>
    <scope>NUCLEOTIDE SEQUENCE [LARGE SCALE GENOMIC DNA]</scope>
    <source>
        <strain evidence="3 4">426-9</strain>
    </source>
</reference>
<dbReference type="RefSeq" id="WP_115500243.1">
    <property type="nucleotide sequence ID" value="NZ_JACRTI010000035.1"/>
</dbReference>
<dbReference type="GO" id="GO:0005975">
    <property type="term" value="P:carbohydrate metabolic process"/>
    <property type="evidence" value="ECO:0007669"/>
    <property type="project" value="InterPro"/>
</dbReference>
<keyword evidence="1" id="KW-0732">Signal</keyword>
<dbReference type="InterPro" id="IPR012341">
    <property type="entry name" value="6hp_glycosidase-like_sf"/>
</dbReference>
<comment type="caution">
    <text evidence="3">The sequence shown here is derived from an EMBL/GenBank/DDBJ whole genome shotgun (WGS) entry which is preliminary data.</text>
</comment>
<feature type="chain" id="PRO_5017664663" description="Glycoside hydrolase family 65" evidence="1">
    <location>
        <begin position="24"/>
        <end position="703"/>
    </location>
</feature>
<dbReference type="SUPFAM" id="SSF48208">
    <property type="entry name" value="Six-hairpin glycosidases"/>
    <property type="match status" value="1"/>
</dbReference>
<evidence type="ECO:0000313" key="5">
    <source>
        <dbReference type="Proteomes" id="UP000629596"/>
    </source>
</evidence>
<organism evidence="3 4">
    <name type="scientific">Parabacteroides acidifaciens</name>
    <dbReference type="NCBI Taxonomy" id="2290935"/>
    <lineage>
        <taxon>Bacteria</taxon>
        <taxon>Pseudomonadati</taxon>
        <taxon>Bacteroidota</taxon>
        <taxon>Bacteroidia</taxon>
        <taxon>Bacteroidales</taxon>
        <taxon>Tannerellaceae</taxon>
        <taxon>Parabacteroides</taxon>
    </lineage>
</organism>
<accession>A0A3D8HD41</accession>